<evidence type="ECO:0000256" key="2">
    <source>
        <dbReference type="ARBA" id="ARBA00022553"/>
    </source>
</evidence>
<dbReference type="PANTHER" id="PTHR46052">
    <property type="entry name" value="PHOSDUCIN-LIKE PROTEIN"/>
    <property type="match status" value="1"/>
</dbReference>
<keyword evidence="6" id="KW-1185">Reference proteome</keyword>
<dbReference type="InterPro" id="IPR036249">
    <property type="entry name" value="Thioredoxin-like_sf"/>
</dbReference>
<dbReference type="InterPro" id="IPR051499">
    <property type="entry name" value="Phosducin-like_reg"/>
</dbReference>
<dbReference type="InterPro" id="IPR024253">
    <property type="entry name" value="Phosducin_thioredoxin-like_dom"/>
</dbReference>
<protein>
    <submittedName>
        <fullName evidence="5">Phosducin domain containing protein</fullName>
    </submittedName>
</protein>
<accession>A0A077YXK1</accession>
<dbReference type="Gene3D" id="3.40.30.10">
    <property type="entry name" value="Glutaredoxin"/>
    <property type="match status" value="1"/>
</dbReference>
<comment type="similarity">
    <text evidence="1">Belongs to the phosducin family.</text>
</comment>
<reference evidence="5" key="1">
    <citation type="submission" date="2014-01" db="EMBL/GenBank/DDBJ databases">
        <authorList>
            <person name="Aslett M."/>
        </authorList>
    </citation>
    <scope>NUCLEOTIDE SEQUENCE</scope>
</reference>
<reference evidence="5" key="2">
    <citation type="submission" date="2014-03" db="EMBL/GenBank/DDBJ databases">
        <title>The whipworm genome and dual-species transcriptomics of an intimate host-pathogen interaction.</title>
        <authorList>
            <person name="Foth B.J."/>
            <person name="Tsai I.J."/>
            <person name="Reid A.J."/>
            <person name="Bancroft A.J."/>
            <person name="Nichol S."/>
            <person name="Tracey A."/>
            <person name="Holroyd N."/>
            <person name="Cotton J.A."/>
            <person name="Stanley E.J."/>
            <person name="Zarowiecki M."/>
            <person name="Liu J.Z."/>
            <person name="Huckvale T."/>
            <person name="Cooper P.J."/>
            <person name="Grencis R.K."/>
            <person name="Berriman M."/>
        </authorList>
    </citation>
    <scope>NUCLEOTIDE SEQUENCE [LARGE SCALE GENOMIC DNA]</scope>
</reference>
<dbReference type="Proteomes" id="UP000030665">
    <property type="component" value="Unassembled WGS sequence"/>
</dbReference>
<feature type="compositionally biased region" description="Acidic residues" evidence="3">
    <location>
        <begin position="20"/>
        <end position="29"/>
    </location>
</feature>
<dbReference type="SUPFAM" id="SSF52833">
    <property type="entry name" value="Thioredoxin-like"/>
    <property type="match status" value="1"/>
</dbReference>
<evidence type="ECO:0000313" key="6">
    <source>
        <dbReference type="Proteomes" id="UP000030665"/>
    </source>
</evidence>
<dbReference type="PRINTS" id="PR00677">
    <property type="entry name" value="PHOSDUCIN"/>
</dbReference>
<feature type="region of interest" description="Disordered" evidence="3">
    <location>
        <begin position="10"/>
        <end position="61"/>
    </location>
</feature>
<dbReference type="PANTHER" id="PTHR46052:SF1">
    <property type="entry name" value="PHOSDUCIN-LIKE PROTEIN"/>
    <property type="match status" value="1"/>
</dbReference>
<dbReference type="AlphaFoldDB" id="A0A077YXK1"/>
<dbReference type="OrthoDB" id="70588at2759"/>
<dbReference type="EMBL" id="HG805832">
    <property type="protein sequence ID" value="CDW52817.1"/>
    <property type="molecule type" value="Genomic_DNA"/>
</dbReference>
<dbReference type="CDD" id="cd02987">
    <property type="entry name" value="Phd_like_Phd"/>
    <property type="match status" value="1"/>
</dbReference>
<proteinExistence type="inferred from homology"/>
<evidence type="ECO:0000259" key="4">
    <source>
        <dbReference type="Pfam" id="PF02114"/>
    </source>
</evidence>
<dbReference type="Pfam" id="PF02114">
    <property type="entry name" value="Phosducin"/>
    <property type="match status" value="2"/>
</dbReference>
<name>A0A077YXK1_TRITR</name>
<organism evidence="5 6">
    <name type="scientific">Trichuris trichiura</name>
    <name type="common">Whipworm</name>
    <name type="synonym">Trichocephalus trichiurus</name>
    <dbReference type="NCBI Taxonomy" id="36087"/>
    <lineage>
        <taxon>Eukaryota</taxon>
        <taxon>Metazoa</taxon>
        <taxon>Ecdysozoa</taxon>
        <taxon>Nematoda</taxon>
        <taxon>Enoplea</taxon>
        <taxon>Dorylaimia</taxon>
        <taxon>Trichinellida</taxon>
        <taxon>Trichuridae</taxon>
        <taxon>Trichuris</taxon>
    </lineage>
</organism>
<sequence>MVSLEDKILGYRGDNYCSSESDDELEEDGIAEKDEHIPNGLSSPALTPRSAAKNGSSANTGPKGVIEDWRLFCRMKNAEAAEAEKRLNEIAKSRSMFCATEENENSADEVTALFSNDDELRQFALKRMEELRIKYSQGEDSRYGTIRELSSKEEMSDVIEEGSKKTTVFIHIYEKANDVPGCAAMDEAFRDMAAWYPHFNFCRSRASAIGMSPQFRRYGLPTLQVYKNKELILNLVRLADHLGEDFVAEDLEKLLREYAVITES</sequence>
<evidence type="ECO:0000256" key="3">
    <source>
        <dbReference type="SAM" id="MobiDB-lite"/>
    </source>
</evidence>
<feature type="domain" description="Phosducin" evidence="4">
    <location>
        <begin position="117"/>
        <end position="263"/>
    </location>
</feature>
<gene>
    <name evidence="5" type="ORF">TTRE_0000107901</name>
</gene>
<dbReference type="InterPro" id="IPR001200">
    <property type="entry name" value="Phosducin"/>
</dbReference>
<dbReference type="Gene3D" id="1.10.168.10">
    <property type="entry name" value="Phosducin, domain 2"/>
    <property type="match status" value="1"/>
</dbReference>
<dbReference type="STRING" id="36087.A0A077YXK1"/>
<dbReference type="InterPro" id="IPR023196">
    <property type="entry name" value="Phosducin_N_dom_sf"/>
</dbReference>
<feature type="domain" description="Phosducin" evidence="4">
    <location>
        <begin position="51"/>
        <end position="105"/>
    </location>
</feature>
<evidence type="ECO:0000256" key="1">
    <source>
        <dbReference type="ARBA" id="ARBA00009686"/>
    </source>
</evidence>
<dbReference type="GO" id="GO:0008277">
    <property type="term" value="P:regulation of G protein-coupled receptor signaling pathway"/>
    <property type="evidence" value="ECO:0007669"/>
    <property type="project" value="InterPro"/>
</dbReference>
<keyword evidence="2" id="KW-0597">Phosphoprotein</keyword>
<evidence type="ECO:0000313" key="5">
    <source>
        <dbReference type="EMBL" id="CDW52817.1"/>
    </source>
</evidence>